<dbReference type="PANTHER" id="PTHR30055:SF226">
    <property type="entry name" value="HTH-TYPE TRANSCRIPTIONAL REGULATOR PKSA"/>
    <property type="match status" value="1"/>
</dbReference>
<dbReference type="PROSITE" id="PS50977">
    <property type="entry name" value="HTH_TETR_2"/>
    <property type="match status" value="1"/>
</dbReference>
<evidence type="ECO:0000256" key="2">
    <source>
        <dbReference type="PROSITE-ProRule" id="PRU00335"/>
    </source>
</evidence>
<evidence type="ECO:0000256" key="1">
    <source>
        <dbReference type="ARBA" id="ARBA00023125"/>
    </source>
</evidence>
<evidence type="ECO:0000259" key="3">
    <source>
        <dbReference type="PROSITE" id="PS50977"/>
    </source>
</evidence>
<dbReference type="Gene3D" id="1.10.357.10">
    <property type="entry name" value="Tetracycline Repressor, domain 2"/>
    <property type="match status" value="1"/>
</dbReference>
<evidence type="ECO:0000313" key="5">
    <source>
        <dbReference type="Proteomes" id="UP000092952"/>
    </source>
</evidence>
<dbReference type="PRINTS" id="PR00455">
    <property type="entry name" value="HTHTETR"/>
</dbReference>
<dbReference type="InterPro" id="IPR001647">
    <property type="entry name" value="HTH_TetR"/>
</dbReference>
<sequence length="205" mass="23478">MPPATDKVIRRLSKEDILEKTAPLFAAGGYAATSMRDLAKACGITPAALYHHFTDKDQLYLDVLEYTFRRRIGRMGEALKGLTKFEDKVRRVVEVLVDAIHDDELFLPMLRRELLEQDEKRLEYLATRVFAEPFREIMRVGRDLPPGNYRPSFLATSALALTIGHYTLEPVRRYLMPSDTPDDLRQAIIDHVTDVALHGLRKDPK</sequence>
<dbReference type="InterPro" id="IPR009057">
    <property type="entry name" value="Homeodomain-like_sf"/>
</dbReference>
<dbReference type="PANTHER" id="PTHR30055">
    <property type="entry name" value="HTH-TYPE TRANSCRIPTIONAL REGULATOR RUTR"/>
    <property type="match status" value="1"/>
</dbReference>
<proteinExistence type="predicted"/>
<dbReference type="InParanoid" id="A0A1B1YRW4"/>
<gene>
    <name evidence="4" type="ORF">PG2T_04330</name>
</gene>
<dbReference type="PROSITE" id="PS01081">
    <property type="entry name" value="HTH_TETR_1"/>
    <property type="match status" value="1"/>
</dbReference>
<dbReference type="GO" id="GO:0000976">
    <property type="term" value="F:transcription cis-regulatory region binding"/>
    <property type="evidence" value="ECO:0007669"/>
    <property type="project" value="TreeGrafter"/>
</dbReference>
<feature type="DNA-binding region" description="H-T-H motif" evidence="2">
    <location>
        <begin position="34"/>
        <end position="53"/>
    </location>
</feature>
<dbReference type="Proteomes" id="UP000092952">
    <property type="component" value="Chromosome"/>
</dbReference>
<keyword evidence="1 2" id="KW-0238">DNA-binding</keyword>
<dbReference type="RefSeq" id="WP_068802989.1">
    <property type="nucleotide sequence ID" value="NZ_CP014671.1"/>
</dbReference>
<dbReference type="OrthoDB" id="5816932at2"/>
<dbReference type="GO" id="GO:0003700">
    <property type="term" value="F:DNA-binding transcription factor activity"/>
    <property type="evidence" value="ECO:0007669"/>
    <property type="project" value="TreeGrafter"/>
</dbReference>
<accession>A0A1B1YRW4</accession>
<dbReference type="Pfam" id="PF00440">
    <property type="entry name" value="TetR_N"/>
    <property type="match status" value="1"/>
</dbReference>
<dbReference type="KEGG" id="gbi:PG2T_04330"/>
<dbReference type="STRING" id="1810504.PG2T_04330"/>
<keyword evidence="5" id="KW-1185">Reference proteome</keyword>
<protein>
    <recommendedName>
        <fullName evidence="3">HTH tetR-type domain-containing protein</fullName>
    </recommendedName>
</protein>
<dbReference type="InterPro" id="IPR050109">
    <property type="entry name" value="HTH-type_TetR-like_transc_reg"/>
</dbReference>
<name>A0A1B1YRW4_9GAMM</name>
<organism evidence="4 5">
    <name type="scientific">Immundisolibacter cernigliae</name>
    <dbReference type="NCBI Taxonomy" id="1810504"/>
    <lineage>
        <taxon>Bacteria</taxon>
        <taxon>Pseudomonadati</taxon>
        <taxon>Pseudomonadota</taxon>
        <taxon>Gammaproteobacteria</taxon>
        <taxon>Immundisolibacterales</taxon>
        <taxon>Immundisolibacteraceae</taxon>
        <taxon>Immundisolibacter</taxon>
    </lineage>
</organism>
<feature type="domain" description="HTH tetR-type" evidence="3">
    <location>
        <begin position="11"/>
        <end position="71"/>
    </location>
</feature>
<dbReference type="SUPFAM" id="SSF46689">
    <property type="entry name" value="Homeodomain-like"/>
    <property type="match status" value="1"/>
</dbReference>
<reference evidence="5" key="1">
    <citation type="submission" date="2016-03" db="EMBL/GenBank/DDBJ databases">
        <title>Complete genome sequence of Solimmundus cernigliae, representing a novel lineage of polycyclic aromatic hydrocarbon degraders within the Gammaproteobacteria.</title>
        <authorList>
            <person name="Singleton D.R."/>
            <person name="Dickey A.N."/>
            <person name="Scholl E.H."/>
            <person name="Wright F.A."/>
            <person name="Aitken M.D."/>
        </authorList>
    </citation>
    <scope>NUCLEOTIDE SEQUENCE [LARGE SCALE GENOMIC DNA]</scope>
    <source>
        <strain evidence="5">TR3.2</strain>
    </source>
</reference>
<dbReference type="EMBL" id="CP014671">
    <property type="protein sequence ID" value="ANX03492.1"/>
    <property type="molecule type" value="Genomic_DNA"/>
</dbReference>
<dbReference type="AlphaFoldDB" id="A0A1B1YRW4"/>
<dbReference type="InterPro" id="IPR023772">
    <property type="entry name" value="DNA-bd_HTH_TetR-type_CS"/>
</dbReference>
<evidence type="ECO:0000313" key="4">
    <source>
        <dbReference type="EMBL" id="ANX03492.1"/>
    </source>
</evidence>